<feature type="compositionally biased region" description="Basic and acidic residues" evidence="8">
    <location>
        <begin position="135"/>
        <end position="151"/>
    </location>
</feature>
<gene>
    <name evidence="9" type="ORF">DAKH74_027900</name>
</gene>
<dbReference type="InterPro" id="IPR013730">
    <property type="entry name" value="Fyv7/TAP26"/>
</dbReference>
<evidence type="ECO:0000256" key="5">
    <source>
        <dbReference type="ARBA" id="ARBA00023054"/>
    </source>
</evidence>
<keyword evidence="10" id="KW-1185">Reference proteome</keyword>
<proteinExistence type="inferred from homology"/>
<keyword evidence="5" id="KW-0175">Coiled coil</keyword>
<dbReference type="AlphaFoldDB" id="A0AAV5RX29"/>
<evidence type="ECO:0000256" key="2">
    <source>
        <dbReference type="ARBA" id="ARBA00006800"/>
    </source>
</evidence>
<evidence type="ECO:0000256" key="3">
    <source>
        <dbReference type="ARBA" id="ARBA00018780"/>
    </source>
</evidence>
<feature type="region of interest" description="Disordered" evidence="8">
    <location>
        <begin position="39"/>
        <end position="151"/>
    </location>
</feature>
<comment type="similarity">
    <text evidence="2 7">Belongs to the FYV7 family.</text>
</comment>
<comment type="subcellular location">
    <subcellularLocation>
        <location evidence="1 7">Nucleus</location>
        <location evidence="1 7">Nucleolus</location>
    </subcellularLocation>
</comment>
<feature type="compositionally biased region" description="Basic and acidic residues" evidence="8">
    <location>
        <begin position="59"/>
        <end position="118"/>
    </location>
</feature>
<keyword evidence="4 7" id="KW-0698">rRNA processing</keyword>
<evidence type="ECO:0000313" key="9">
    <source>
        <dbReference type="EMBL" id="GMM56174.1"/>
    </source>
</evidence>
<dbReference type="EMBL" id="BTGD01000008">
    <property type="protein sequence ID" value="GMM56174.1"/>
    <property type="molecule type" value="Genomic_DNA"/>
</dbReference>
<dbReference type="InterPro" id="IPR017265">
    <property type="entry name" value="Fyv7_fungi"/>
</dbReference>
<dbReference type="PIRSF" id="PIRSF037708">
    <property type="entry name" value="rRNA_proc_FYV7"/>
    <property type="match status" value="1"/>
</dbReference>
<protein>
    <recommendedName>
        <fullName evidence="3 7">rRNA-processing protein FYV7</fullName>
    </recommendedName>
</protein>
<evidence type="ECO:0000256" key="1">
    <source>
        <dbReference type="ARBA" id="ARBA00004604"/>
    </source>
</evidence>
<evidence type="ECO:0000256" key="6">
    <source>
        <dbReference type="ARBA" id="ARBA00023242"/>
    </source>
</evidence>
<evidence type="ECO:0000313" key="10">
    <source>
        <dbReference type="Proteomes" id="UP001377567"/>
    </source>
</evidence>
<evidence type="ECO:0000256" key="8">
    <source>
        <dbReference type="SAM" id="MobiDB-lite"/>
    </source>
</evidence>
<accession>A0AAV5RX29</accession>
<comment type="caution">
    <text evidence="9">The sequence shown here is derived from an EMBL/GenBank/DDBJ whole genome shotgun (WGS) entry which is preliminary data.</text>
</comment>
<dbReference type="GO" id="GO:0005730">
    <property type="term" value="C:nucleolus"/>
    <property type="evidence" value="ECO:0007669"/>
    <property type="project" value="UniProtKB-SubCell"/>
</dbReference>
<keyword evidence="6 7" id="KW-0539">Nucleus</keyword>
<name>A0AAV5RX29_MAUHU</name>
<evidence type="ECO:0000256" key="7">
    <source>
        <dbReference type="PIRNR" id="PIRNR037708"/>
    </source>
</evidence>
<dbReference type="Proteomes" id="UP001377567">
    <property type="component" value="Unassembled WGS sequence"/>
</dbReference>
<comment type="function">
    <text evidence="7">Involved in the processing of the 20S pre-rRNA.</text>
</comment>
<dbReference type="GO" id="GO:0006364">
    <property type="term" value="P:rRNA processing"/>
    <property type="evidence" value="ECO:0007669"/>
    <property type="project" value="UniProtKB-KW"/>
</dbReference>
<evidence type="ECO:0000256" key="4">
    <source>
        <dbReference type="ARBA" id="ARBA00022552"/>
    </source>
</evidence>
<organism evidence="9 10">
    <name type="scientific">Maudiozyma humilis</name>
    <name type="common">Sour dough yeast</name>
    <name type="synonym">Kazachstania humilis</name>
    <dbReference type="NCBI Taxonomy" id="51915"/>
    <lineage>
        <taxon>Eukaryota</taxon>
        <taxon>Fungi</taxon>
        <taxon>Dikarya</taxon>
        <taxon>Ascomycota</taxon>
        <taxon>Saccharomycotina</taxon>
        <taxon>Saccharomycetes</taxon>
        <taxon>Saccharomycetales</taxon>
        <taxon>Saccharomycetaceae</taxon>
        <taxon>Maudiozyma</taxon>
    </lineage>
</organism>
<dbReference type="Pfam" id="PF08524">
    <property type="entry name" value="rRNA_processing"/>
    <property type="match status" value="1"/>
</dbReference>
<sequence length="151" mass="18454">MPPKQYRNKEKFTREYKVREIQRSITKKARLRRGYLKALKEEGYSVPEAAPDSSRVKQSVRERREGKRREGKRKFDEKKEMKRERRRTQQEQREESRRQQLESIRVSKEKFKLRERRSAKLTQRTRSGQPLMGPKIEDLLDKIKNDDTYTR</sequence>
<reference evidence="9 10" key="1">
    <citation type="journal article" date="2023" name="Elife">
        <title>Identification of key yeast species and microbe-microbe interactions impacting larval growth of Drosophila in the wild.</title>
        <authorList>
            <person name="Mure A."/>
            <person name="Sugiura Y."/>
            <person name="Maeda R."/>
            <person name="Honda K."/>
            <person name="Sakurai N."/>
            <person name="Takahashi Y."/>
            <person name="Watada M."/>
            <person name="Katoh T."/>
            <person name="Gotoh A."/>
            <person name="Gotoh Y."/>
            <person name="Taniguchi I."/>
            <person name="Nakamura K."/>
            <person name="Hayashi T."/>
            <person name="Katayama T."/>
            <person name="Uemura T."/>
            <person name="Hattori Y."/>
        </authorList>
    </citation>
    <scope>NUCLEOTIDE SEQUENCE [LARGE SCALE GENOMIC DNA]</scope>
    <source>
        <strain evidence="9 10">KH-74</strain>
    </source>
</reference>